<feature type="transmembrane region" description="Helical" evidence="3">
    <location>
        <begin position="51"/>
        <end position="71"/>
    </location>
</feature>
<feature type="transmembrane region" description="Helical" evidence="3">
    <location>
        <begin position="20"/>
        <end position="39"/>
    </location>
</feature>
<evidence type="ECO:0000313" key="5">
    <source>
        <dbReference type="Proteomes" id="UP000185557"/>
    </source>
</evidence>
<sequence>MSEFCRQRVKTSPVLAPFELLWALIGLVLTIVATWMEAFTLNAPWTWGQSGMALLSLGVSFQVGAVLLTGCVGGKNAAALSQVAYLVLGLALFRVFEFPVFTQGGGLSYVREPGFGYLIGFVPAGWVCGYLAFQNPPKLETLALSGLSGLGIIHGLGILYLTLASLLGWLQTVSASYWELLVGYSILPLPGHLVVVCAVAVLSLVLRQLLFY</sequence>
<dbReference type="AlphaFoldDB" id="A0A1U7J9Y1"/>
<dbReference type="InterPro" id="IPR003784">
    <property type="entry name" value="BioY"/>
</dbReference>
<keyword evidence="2" id="KW-1003">Cell membrane</keyword>
<feature type="transmembrane region" description="Helical" evidence="3">
    <location>
        <begin position="114"/>
        <end position="133"/>
    </location>
</feature>
<keyword evidence="2 3" id="KW-0472">Membrane</keyword>
<comment type="caution">
    <text evidence="4">The sequence shown here is derived from an EMBL/GenBank/DDBJ whole genome shotgun (WGS) entry which is preliminary data.</text>
</comment>
<dbReference type="GO" id="GO:0015225">
    <property type="term" value="F:biotin transmembrane transporter activity"/>
    <property type="evidence" value="ECO:0007669"/>
    <property type="project" value="UniProtKB-UniRule"/>
</dbReference>
<feature type="transmembrane region" description="Helical" evidence="3">
    <location>
        <begin position="182"/>
        <end position="206"/>
    </location>
</feature>
<dbReference type="STRING" id="549789.NIES30_00310"/>
<proteinExistence type="inferred from homology"/>
<reference evidence="4 5" key="1">
    <citation type="submission" date="2016-11" db="EMBL/GenBank/DDBJ databases">
        <title>Draft Genome Sequences of Nine Cyanobacterial Strains from Diverse Habitats.</title>
        <authorList>
            <person name="Zhu T."/>
            <person name="Hou S."/>
            <person name="Lu X."/>
            <person name="Hess W.R."/>
        </authorList>
    </citation>
    <scope>NUCLEOTIDE SEQUENCE [LARGE SCALE GENOMIC DNA]</scope>
    <source>
        <strain evidence="4 5">NIES-30</strain>
    </source>
</reference>
<dbReference type="Gene3D" id="1.10.1760.20">
    <property type="match status" value="1"/>
</dbReference>
<comment type="similarity">
    <text evidence="1 2">Belongs to the BioY family.</text>
</comment>
<accession>A0A1U7J9Y1</accession>
<dbReference type="GO" id="GO:0005886">
    <property type="term" value="C:plasma membrane"/>
    <property type="evidence" value="ECO:0007669"/>
    <property type="project" value="UniProtKB-SubCell"/>
</dbReference>
<gene>
    <name evidence="4" type="ORF">NIES30_00310</name>
</gene>
<name>A0A1U7J9Y1_9CYAN</name>
<dbReference type="PANTHER" id="PTHR34295:SF1">
    <property type="entry name" value="BIOTIN TRANSPORTER BIOY"/>
    <property type="match status" value="1"/>
</dbReference>
<feature type="transmembrane region" description="Helical" evidence="3">
    <location>
        <begin position="83"/>
        <end position="102"/>
    </location>
</feature>
<keyword evidence="3" id="KW-0812">Transmembrane</keyword>
<evidence type="ECO:0000256" key="3">
    <source>
        <dbReference type="SAM" id="Phobius"/>
    </source>
</evidence>
<dbReference type="EMBL" id="MRCG01000001">
    <property type="protein sequence ID" value="OKH50588.1"/>
    <property type="molecule type" value="Genomic_DNA"/>
</dbReference>
<comment type="subcellular location">
    <subcellularLocation>
        <location evidence="2">Cell membrane</location>
        <topology evidence="2">Multi-pass membrane protein</topology>
    </subcellularLocation>
</comment>
<evidence type="ECO:0000313" key="4">
    <source>
        <dbReference type="EMBL" id="OKH50588.1"/>
    </source>
</evidence>
<dbReference type="Proteomes" id="UP000185557">
    <property type="component" value="Unassembled WGS sequence"/>
</dbReference>
<organism evidence="4 5">
    <name type="scientific">Phormidium tenue NIES-30</name>
    <dbReference type="NCBI Taxonomy" id="549789"/>
    <lineage>
        <taxon>Bacteria</taxon>
        <taxon>Bacillati</taxon>
        <taxon>Cyanobacteriota</taxon>
        <taxon>Cyanophyceae</taxon>
        <taxon>Oscillatoriophycideae</taxon>
        <taxon>Oscillatoriales</taxon>
        <taxon>Oscillatoriaceae</taxon>
        <taxon>Phormidium</taxon>
    </lineage>
</organism>
<keyword evidence="2" id="KW-0813">Transport</keyword>
<evidence type="ECO:0000256" key="1">
    <source>
        <dbReference type="ARBA" id="ARBA00010692"/>
    </source>
</evidence>
<dbReference type="Pfam" id="PF02632">
    <property type="entry name" value="BioY"/>
    <property type="match status" value="1"/>
</dbReference>
<keyword evidence="3" id="KW-1133">Transmembrane helix</keyword>
<protein>
    <recommendedName>
        <fullName evidence="2">Biotin transporter</fullName>
    </recommendedName>
</protein>
<evidence type="ECO:0000256" key="2">
    <source>
        <dbReference type="PIRNR" id="PIRNR016661"/>
    </source>
</evidence>
<dbReference type="PANTHER" id="PTHR34295">
    <property type="entry name" value="BIOTIN TRANSPORTER BIOY"/>
    <property type="match status" value="1"/>
</dbReference>
<feature type="transmembrane region" description="Helical" evidence="3">
    <location>
        <begin position="145"/>
        <end position="170"/>
    </location>
</feature>
<keyword evidence="5" id="KW-1185">Reference proteome</keyword>
<dbReference type="PIRSF" id="PIRSF016661">
    <property type="entry name" value="BioY"/>
    <property type="match status" value="1"/>
</dbReference>